<dbReference type="AlphaFoldDB" id="A0A917PMG9"/>
<reference evidence="2" key="2">
    <citation type="submission" date="2020-09" db="EMBL/GenBank/DDBJ databases">
        <authorList>
            <person name="Sun Q."/>
            <person name="Zhou Y."/>
        </authorList>
    </citation>
    <scope>NUCLEOTIDE SEQUENCE</scope>
    <source>
        <strain evidence="2">CGMCC 1.8984</strain>
    </source>
</reference>
<comment type="caution">
    <text evidence="2">The sequence shown here is derived from an EMBL/GenBank/DDBJ whole genome shotgun (WGS) entry which is preliminary data.</text>
</comment>
<proteinExistence type="predicted"/>
<gene>
    <name evidence="2" type="ORF">GCM10011372_23970</name>
</gene>
<dbReference type="Proteomes" id="UP000636956">
    <property type="component" value="Unassembled WGS sequence"/>
</dbReference>
<feature type="compositionally biased region" description="Pro residues" evidence="1">
    <location>
        <begin position="63"/>
        <end position="75"/>
    </location>
</feature>
<feature type="compositionally biased region" description="Low complexity" evidence="1">
    <location>
        <begin position="26"/>
        <end position="62"/>
    </location>
</feature>
<reference evidence="2" key="1">
    <citation type="journal article" date="2014" name="Int. J. Syst. Evol. Microbiol.">
        <title>Complete genome sequence of Corynebacterium casei LMG S-19264T (=DSM 44701T), isolated from a smear-ripened cheese.</title>
        <authorList>
            <consortium name="US DOE Joint Genome Institute (JGI-PGF)"/>
            <person name="Walter F."/>
            <person name="Albersmeier A."/>
            <person name="Kalinowski J."/>
            <person name="Ruckert C."/>
        </authorList>
    </citation>
    <scope>NUCLEOTIDE SEQUENCE</scope>
    <source>
        <strain evidence="2">CGMCC 1.8984</strain>
    </source>
</reference>
<evidence type="ECO:0000313" key="2">
    <source>
        <dbReference type="EMBL" id="GGJ84843.1"/>
    </source>
</evidence>
<evidence type="ECO:0000313" key="3">
    <source>
        <dbReference type="Proteomes" id="UP000636956"/>
    </source>
</evidence>
<accession>A0A917PMG9</accession>
<feature type="region of interest" description="Disordered" evidence="1">
    <location>
        <begin position="18"/>
        <end position="86"/>
    </location>
</feature>
<sequence>MGAVSGAAFGGMLAGFLLIPPPEAPAEPQQAASTLSTPAPAQPATEAAVPAEPVEVPAEPAAVPAPAPEVSPPSAPVDATTGGSGG</sequence>
<evidence type="ECO:0000256" key="1">
    <source>
        <dbReference type="SAM" id="MobiDB-lite"/>
    </source>
</evidence>
<keyword evidence="3" id="KW-1185">Reference proteome</keyword>
<organism evidence="2 3">
    <name type="scientific">Agromyces bauzanensis</name>
    <dbReference type="NCBI Taxonomy" id="1308924"/>
    <lineage>
        <taxon>Bacteria</taxon>
        <taxon>Bacillati</taxon>
        <taxon>Actinomycetota</taxon>
        <taxon>Actinomycetes</taxon>
        <taxon>Micrococcales</taxon>
        <taxon>Microbacteriaceae</taxon>
        <taxon>Agromyces</taxon>
    </lineage>
</organism>
<dbReference type="EMBL" id="BMMD01000013">
    <property type="protein sequence ID" value="GGJ84843.1"/>
    <property type="molecule type" value="Genomic_DNA"/>
</dbReference>
<protein>
    <submittedName>
        <fullName evidence="2">Uncharacterized protein</fullName>
    </submittedName>
</protein>
<name>A0A917PMG9_9MICO</name>